<organism evidence="2 3">
    <name type="scientific">Ascodesmis nigricans</name>
    <dbReference type="NCBI Taxonomy" id="341454"/>
    <lineage>
        <taxon>Eukaryota</taxon>
        <taxon>Fungi</taxon>
        <taxon>Dikarya</taxon>
        <taxon>Ascomycota</taxon>
        <taxon>Pezizomycotina</taxon>
        <taxon>Pezizomycetes</taxon>
        <taxon>Pezizales</taxon>
        <taxon>Ascodesmidaceae</taxon>
        <taxon>Ascodesmis</taxon>
    </lineage>
</organism>
<keyword evidence="3" id="KW-1185">Reference proteome</keyword>
<accession>A0A4S2MKT8</accession>
<name>A0A4S2MKT8_9PEZI</name>
<dbReference type="Proteomes" id="UP000298138">
    <property type="component" value="Unassembled WGS sequence"/>
</dbReference>
<dbReference type="EMBL" id="ML220152">
    <property type="protein sequence ID" value="TGZ77533.1"/>
    <property type="molecule type" value="Genomic_DNA"/>
</dbReference>
<evidence type="ECO:0000313" key="3">
    <source>
        <dbReference type="Proteomes" id="UP000298138"/>
    </source>
</evidence>
<evidence type="ECO:0000256" key="1">
    <source>
        <dbReference type="SAM" id="MobiDB-lite"/>
    </source>
</evidence>
<gene>
    <name evidence="2" type="ORF">EX30DRAFT_344046</name>
</gene>
<evidence type="ECO:0000313" key="2">
    <source>
        <dbReference type="EMBL" id="TGZ77533.1"/>
    </source>
</evidence>
<reference evidence="2 3" key="1">
    <citation type="submission" date="2019-04" db="EMBL/GenBank/DDBJ databases">
        <title>Comparative genomics and transcriptomics to analyze fruiting body development in filamentous ascomycetes.</title>
        <authorList>
            <consortium name="DOE Joint Genome Institute"/>
            <person name="Lutkenhaus R."/>
            <person name="Traeger S."/>
            <person name="Breuer J."/>
            <person name="Kuo A."/>
            <person name="Lipzen A."/>
            <person name="Pangilinan J."/>
            <person name="Dilworth D."/>
            <person name="Sandor L."/>
            <person name="Poggeler S."/>
            <person name="Barry K."/>
            <person name="Grigoriev I.V."/>
            <person name="Nowrousian M."/>
        </authorList>
    </citation>
    <scope>NUCLEOTIDE SEQUENCE [LARGE SCALE GENOMIC DNA]</scope>
    <source>
        <strain evidence="2 3">CBS 389.68</strain>
    </source>
</reference>
<proteinExistence type="predicted"/>
<protein>
    <submittedName>
        <fullName evidence="2">Uncharacterized protein</fullName>
    </submittedName>
</protein>
<dbReference type="AlphaFoldDB" id="A0A4S2MKT8"/>
<dbReference type="InParanoid" id="A0A4S2MKT8"/>
<feature type="region of interest" description="Disordered" evidence="1">
    <location>
        <begin position="58"/>
        <end position="106"/>
    </location>
</feature>
<feature type="compositionally biased region" description="Polar residues" evidence="1">
    <location>
        <begin position="88"/>
        <end position="100"/>
    </location>
</feature>
<sequence length="158" mass="18108">MTLHLRPLILSIKHRKLAPSPHPPVRNISTLTSRAGHDLQLHDSGSHTGFRYFSHSHRYPKKAHSNGDATSKPPKPVSSPFVTLDSVDGSSITSSGNNVKKSSESEDMLHIHDIPSGFPFNPRPMIYCPDCDRYRELKQDWEYYEDRDIMDYCEECEW</sequence>